<evidence type="ECO:0000259" key="4">
    <source>
        <dbReference type="PROSITE" id="PS50949"/>
    </source>
</evidence>
<comment type="caution">
    <text evidence="5">The sequence shown here is derived from an EMBL/GenBank/DDBJ whole genome shotgun (WGS) entry which is preliminary data.</text>
</comment>
<dbReference type="GO" id="GO:0045892">
    <property type="term" value="P:negative regulation of DNA-templated transcription"/>
    <property type="evidence" value="ECO:0007669"/>
    <property type="project" value="TreeGrafter"/>
</dbReference>
<dbReference type="CDD" id="cd07377">
    <property type="entry name" value="WHTH_GntR"/>
    <property type="match status" value="1"/>
</dbReference>
<dbReference type="PANTHER" id="PTHR44846:SF1">
    <property type="entry name" value="MANNOSYL-D-GLYCERATE TRANSPORT_METABOLISM SYSTEM REPRESSOR MNGR-RELATED"/>
    <property type="match status" value="1"/>
</dbReference>
<dbReference type="SUPFAM" id="SSF46785">
    <property type="entry name" value="Winged helix' DNA-binding domain"/>
    <property type="match status" value="1"/>
</dbReference>
<dbReference type="InterPro" id="IPR028978">
    <property type="entry name" value="Chorismate_lyase_/UTRA_dom_sf"/>
</dbReference>
<evidence type="ECO:0000256" key="1">
    <source>
        <dbReference type="ARBA" id="ARBA00023015"/>
    </source>
</evidence>
<dbReference type="GO" id="GO:0003677">
    <property type="term" value="F:DNA binding"/>
    <property type="evidence" value="ECO:0007669"/>
    <property type="project" value="UniProtKB-KW"/>
</dbReference>
<dbReference type="PANTHER" id="PTHR44846">
    <property type="entry name" value="MANNOSYL-D-GLYCERATE TRANSPORT/METABOLISM SYSTEM REPRESSOR MNGR-RELATED"/>
    <property type="match status" value="1"/>
</dbReference>
<dbReference type="Gene3D" id="1.10.10.10">
    <property type="entry name" value="Winged helix-like DNA-binding domain superfamily/Winged helix DNA-binding domain"/>
    <property type="match status" value="1"/>
</dbReference>
<dbReference type="SUPFAM" id="SSF64288">
    <property type="entry name" value="Chorismate lyase-like"/>
    <property type="match status" value="1"/>
</dbReference>
<dbReference type="InterPro" id="IPR011663">
    <property type="entry name" value="UTRA"/>
</dbReference>
<dbReference type="Pfam" id="PF00392">
    <property type="entry name" value="GntR"/>
    <property type="match status" value="1"/>
</dbReference>
<dbReference type="Gene3D" id="3.40.1410.10">
    <property type="entry name" value="Chorismate lyase-like"/>
    <property type="match status" value="1"/>
</dbReference>
<protein>
    <submittedName>
        <fullName evidence="5">GntR family transcriptional regulator</fullName>
    </submittedName>
</protein>
<proteinExistence type="predicted"/>
<keyword evidence="6" id="KW-1185">Reference proteome</keyword>
<dbReference type="InterPro" id="IPR050679">
    <property type="entry name" value="Bact_HTH_transcr_reg"/>
</dbReference>
<dbReference type="AlphaFoldDB" id="A0A846XYY2"/>
<gene>
    <name evidence="5" type="ORF">HGA08_12335</name>
</gene>
<feature type="domain" description="HTH gntR-type" evidence="4">
    <location>
        <begin position="2"/>
        <end position="68"/>
    </location>
</feature>
<evidence type="ECO:0000256" key="2">
    <source>
        <dbReference type="ARBA" id="ARBA00023125"/>
    </source>
</evidence>
<dbReference type="EMBL" id="JAAXOP010000005">
    <property type="protein sequence ID" value="NKY51000.1"/>
    <property type="molecule type" value="Genomic_DNA"/>
</dbReference>
<dbReference type="GO" id="GO:0003700">
    <property type="term" value="F:DNA-binding transcription factor activity"/>
    <property type="evidence" value="ECO:0007669"/>
    <property type="project" value="InterPro"/>
</dbReference>
<dbReference type="Proteomes" id="UP000565711">
    <property type="component" value="Unassembled WGS sequence"/>
</dbReference>
<dbReference type="Pfam" id="PF07702">
    <property type="entry name" value="UTRA"/>
    <property type="match status" value="1"/>
</dbReference>
<dbReference type="InterPro" id="IPR036390">
    <property type="entry name" value="WH_DNA-bd_sf"/>
</dbReference>
<dbReference type="RefSeq" id="WP_067873625.1">
    <property type="nucleotide sequence ID" value="NZ_JAAXOP010000005.1"/>
</dbReference>
<accession>A0A846XYY2</accession>
<organism evidence="5 6">
    <name type="scientific">Nocardia vermiculata</name>
    <dbReference type="NCBI Taxonomy" id="257274"/>
    <lineage>
        <taxon>Bacteria</taxon>
        <taxon>Bacillati</taxon>
        <taxon>Actinomycetota</taxon>
        <taxon>Actinomycetes</taxon>
        <taxon>Mycobacteriales</taxon>
        <taxon>Nocardiaceae</taxon>
        <taxon>Nocardia</taxon>
    </lineage>
</organism>
<keyword evidence="2" id="KW-0238">DNA-binding</keyword>
<dbReference type="PROSITE" id="PS50949">
    <property type="entry name" value="HTH_GNTR"/>
    <property type="match status" value="1"/>
</dbReference>
<evidence type="ECO:0000256" key="3">
    <source>
        <dbReference type="ARBA" id="ARBA00023163"/>
    </source>
</evidence>
<dbReference type="InterPro" id="IPR000524">
    <property type="entry name" value="Tscrpt_reg_HTH_GntR"/>
</dbReference>
<evidence type="ECO:0000313" key="6">
    <source>
        <dbReference type="Proteomes" id="UP000565711"/>
    </source>
</evidence>
<keyword evidence="3" id="KW-0804">Transcription</keyword>
<name>A0A846XYY2_9NOCA</name>
<dbReference type="PRINTS" id="PR00035">
    <property type="entry name" value="HTHGNTR"/>
</dbReference>
<dbReference type="SMART" id="SM00866">
    <property type="entry name" value="UTRA"/>
    <property type="match status" value="1"/>
</dbReference>
<keyword evidence="1" id="KW-0805">Transcription regulation</keyword>
<reference evidence="5 6" key="1">
    <citation type="submission" date="2020-04" db="EMBL/GenBank/DDBJ databases">
        <title>MicrobeNet Type strains.</title>
        <authorList>
            <person name="Nicholson A.C."/>
        </authorList>
    </citation>
    <scope>NUCLEOTIDE SEQUENCE [LARGE SCALE GENOMIC DNA]</scope>
    <source>
        <strain evidence="5 6">JCM 12354</strain>
    </source>
</reference>
<dbReference type="SMART" id="SM00345">
    <property type="entry name" value="HTH_GNTR"/>
    <property type="match status" value="1"/>
</dbReference>
<dbReference type="InterPro" id="IPR036388">
    <property type="entry name" value="WH-like_DNA-bd_sf"/>
</dbReference>
<evidence type="ECO:0000313" key="5">
    <source>
        <dbReference type="EMBL" id="NKY51000.1"/>
    </source>
</evidence>
<sequence length="256" mass="28526">MEDHTRTIVEALESEIPRLEADTKLPSESELMARFGATRHAVRKALGQLEAQFIVRRVKGSGTFVNGRFDYVLSSRVAPSLHETFARVGGVMRTFVLDASTQPVPADVAHRMAPVVGTHNLRLIRLGYLDDELVNYSDVWVSPKVLPEGDVRLRAYESLTELLRAGGAAPVRRWTRVVPDLTPTAMLEHLPIDNPVPAWRMESYVDDGDTGEPLMFSHGWMRQDRVTISVEYENATVDRGTCCATSDSVHNNSRGD</sequence>